<gene>
    <name evidence="1" type="ORF">CCMP2556_LOCUS25226</name>
    <name evidence="2" type="ORF">CCMP2556_LOCUS25227</name>
</gene>
<evidence type="ECO:0000313" key="3">
    <source>
        <dbReference type="Proteomes" id="UP001642484"/>
    </source>
</evidence>
<dbReference type="EMBL" id="CAXAMN010016835">
    <property type="protein sequence ID" value="CAK9049197.1"/>
    <property type="molecule type" value="Genomic_DNA"/>
</dbReference>
<organism evidence="2 3">
    <name type="scientific">Durusdinium trenchii</name>
    <dbReference type="NCBI Taxonomy" id="1381693"/>
    <lineage>
        <taxon>Eukaryota</taxon>
        <taxon>Sar</taxon>
        <taxon>Alveolata</taxon>
        <taxon>Dinophyceae</taxon>
        <taxon>Suessiales</taxon>
        <taxon>Symbiodiniaceae</taxon>
        <taxon>Durusdinium</taxon>
    </lineage>
</organism>
<feature type="non-terminal residue" evidence="2">
    <location>
        <position position="1"/>
    </location>
</feature>
<protein>
    <submittedName>
        <fullName evidence="2">Uncharacterized protein</fullName>
    </submittedName>
</protein>
<proteinExistence type="predicted"/>
<evidence type="ECO:0000313" key="2">
    <source>
        <dbReference type="EMBL" id="CAK9049197.1"/>
    </source>
</evidence>
<name>A0ABP0MCI7_9DINO</name>
<accession>A0ABP0MCI7</accession>
<reference evidence="2 3" key="1">
    <citation type="submission" date="2024-02" db="EMBL/GenBank/DDBJ databases">
        <authorList>
            <person name="Chen Y."/>
            <person name="Shah S."/>
            <person name="Dougan E. K."/>
            <person name="Thang M."/>
            <person name="Chan C."/>
        </authorList>
    </citation>
    <scope>NUCLEOTIDE SEQUENCE [LARGE SCALE GENOMIC DNA]</scope>
</reference>
<feature type="non-terminal residue" evidence="2">
    <location>
        <position position="60"/>
    </location>
</feature>
<dbReference type="EMBL" id="CAXAMN010016834">
    <property type="protein sequence ID" value="CAK9049196.1"/>
    <property type="molecule type" value="Genomic_DNA"/>
</dbReference>
<dbReference type="Proteomes" id="UP001642484">
    <property type="component" value="Unassembled WGS sequence"/>
</dbReference>
<comment type="caution">
    <text evidence="2">The sequence shown here is derived from an EMBL/GenBank/DDBJ whole genome shotgun (WGS) entry which is preliminary data.</text>
</comment>
<keyword evidence="3" id="KW-1185">Reference proteome</keyword>
<evidence type="ECO:0000313" key="1">
    <source>
        <dbReference type="EMBL" id="CAK9049196.1"/>
    </source>
</evidence>
<sequence>RLRQSHLASLCQRLSRAQGPWIRGQQFLQWLGAAGVLLPHHGRTRRSGRYRCEDCGDRIH</sequence>